<dbReference type="GO" id="GO:0005886">
    <property type="term" value="C:plasma membrane"/>
    <property type="evidence" value="ECO:0007669"/>
    <property type="project" value="TreeGrafter"/>
</dbReference>
<evidence type="ECO:0000256" key="8">
    <source>
        <dbReference type="SAM" id="Phobius"/>
    </source>
</evidence>
<dbReference type="Proteomes" id="UP000237883">
    <property type="component" value="Chromosome"/>
</dbReference>
<keyword evidence="8" id="KW-0812">Transmembrane</keyword>
<dbReference type="PANTHER" id="PTHR45453">
    <property type="entry name" value="PHOSPHATE REGULON SENSOR PROTEIN PHOR"/>
    <property type="match status" value="1"/>
</dbReference>
<dbReference type="SUPFAM" id="SSF47384">
    <property type="entry name" value="Homodimeric domain of signal transducing histidine kinase"/>
    <property type="match status" value="1"/>
</dbReference>
<dbReference type="Pfam" id="PF00512">
    <property type="entry name" value="HisKA"/>
    <property type="match status" value="1"/>
</dbReference>
<dbReference type="InterPro" id="IPR003594">
    <property type="entry name" value="HATPase_dom"/>
</dbReference>
<evidence type="ECO:0000256" key="7">
    <source>
        <dbReference type="ARBA" id="ARBA00023012"/>
    </source>
</evidence>
<dbReference type="GO" id="GO:0004721">
    <property type="term" value="F:phosphoprotein phosphatase activity"/>
    <property type="evidence" value="ECO:0007669"/>
    <property type="project" value="TreeGrafter"/>
</dbReference>
<dbReference type="Pfam" id="PF02518">
    <property type="entry name" value="HATPase_c"/>
    <property type="match status" value="1"/>
</dbReference>
<dbReference type="Gene3D" id="3.30.565.10">
    <property type="entry name" value="Histidine kinase-like ATPase, C-terminal domain"/>
    <property type="match status" value="1"/>
</dbReference>
<evidence type="ECO:0000256" key="2">
    <source>
        <dbReference type="ARBA" id="ARBA00004370"/>
    </source>
</evidence>
<dbReference type="InterPro" id="IPR036097">
    <property type="entry name" value="HisK_dim/P_sf"/>
</dbReference>
<comment type="catalytic activity">
    <reaction evidence="1">
        <text>ATP + protein L-histidine = ADP + protein N-phospho-L-histidine.</text>
        <dbReference type="EC" id="2.7.13.3"/>
    </reaction>
</comment>
<proteinExistence type="predicted"/>
<feature type="transmembrane region" description="Helical" evidence="8">
    <location>
        <begin position="12"/>
        <end position="36"/>
    </location>
</feature>
<dbReference type="EC" id="2.7.13.3" evidence="3"/>
<dbReference type="GO" id="GO:0016036">
    <property type="term" value="P:cellular response to phosphate starvation"/>
    <property type="evidence" value="ECO:0007669"/>
    <property type="project" value="TreeGrafter"/>
</dbReference>
<keyword evidence="11" id="KW-1185">Reference proteome</keyword>
<keyword evidence="8" id="KW-1133">Transmembrane helix</keyword>
<keyword evidence="5" id="KW-0808">Transferase</keyword>
<keyword evidence="6 10" id="KW-0418">Kinase</keyword>
<gene>
    <name evidence="10" type="ORF">C5Q96_06435</name>
</gene>
<comment type="subcellular location">
    <subcellularLocation>
        <location evidence="2">Membrane</location>
    </subcellularLocation>
</comment>
<dbReference type="InterPro" id="IPR036890">
    <property type="entry name" value="HATPase_C_sf"/>
</dbReference>
<organism evidence="10 11">
    <name type="scientific">Mogibacterium diversum</name>
    <dbReference type="NCBI Taxonomy" id="114527"/>
    <lineage>
        <taxon>Bacteria</taxon>
        <taxon>Bacillati</taxon>
        <taxon>Bacillota</taxon>
        <taxon>Clostridia</taxon>
        <taxon>Peptostreptococcales</taxon>
        <taxon>Anaerovoracaceae</taxon>
        <taxon>Mogibacterium</taxon>
    </lineage>
</organism>
<evidence type="ECO:0000259" key="9">
    <source>
        <dbReference type="PROSITE" id="PS50109"/>
    </source>
</evidence>
<dbReference type="OrthoDB" id="335833at2"/>
<evidence type="ECO:0000313" key="11">
    <source>
        <dbReference type="Proteomes" id="UP000237883"/>
    </source>
</evidence>
<dbReference type="InterPro" id="IPR005467">
    <property type="entry name" value="His_kinase_dom"/>
</dbReference>
<dbReference type="PROSITE" id="PS50109">
    <property type="entry name" value="HIS_KIN"/>
    <property type="match status" value="1"/>
</dbReference>
<dbReference type="KEGG" id="mdv:C5Q96_06435"/>
<dbReference type="SUPFAM" id="SSF55874">
    <property type="entry name" value="ATPase domain of HSP90 chaperone/DNA topoisomerase II/histidine kinase"/>
    <property type="match status" value="1"/>
</dbReference>
<evidence type="ECO:0000256" key="3">
    <source>
        <dbReference type="ARBA" id="ARBA00012438"/>
    </source>
</evidence>
<dbReference type="CDD" id="cd00082">
    <property type="entry name" value="HisKA"/>
    <property type="match status" value="1"/>
</dbReference>
<dbReference type="GO" id="GO:0000155">
    <property type="term" value="F:phosphorelay sensor kinase activity"/>
    <property type="evidence" value="ECO:0007669"/>
    <property type="project" value="InterPro"/>
</dbReference>
<evidence type="ECO:0000256" key="1">
    <source>
        <dbReference type="ARBA" id="ARBA00000085"/>
    </source>
</evidence>
<keyword evidence="8" id="KW-0472">Membrane</keyword>
<dbReference type="PANTHER" id="PTHR45453:SF1">
    <property type="entry name" value="PHOSPHATE REGULON SENSOR PROTEIN PHOR"/>
    <property type="match status" value="1"/>
</dbReference>
<dbReference type="InterPro" id="IPR050351">
    <property type="entry name" value="BphY/WalK/GraS-like"/>
</dbReference>
<dbReference type="GeneID" id="78391898"/>
<evidence type="ECO:0000313" key="10">
    <source>
        <dbReference type="EMBL" id="AVM48501.1"/>
    </source>
</evidence>
<evidence type="ECO:0000256" key="5">
    <source>
        <dbReference type="ARBA" id="ARBA00022679"/>
    </source>
</evidence>
<name>A0A2S0L5E0_9FIRM</name>
<sequence length="359" mass="42022">MFKNKGYFIETVVYQIIWIVASSVISIVIFECVDIAVYNSLSSKRFNSLHSAYFRFGRYGIIIFFLLLMICGLFYIQKRRHDKYNRYIRAGFLYLTREGNDLIDFHESLALEREMFVELKNYNNELMDKYEREYQEKTDLLTYLAHDIKTPIANMVGYITLLNEEKEISEQSKSKFINIIYENVQYLNQLTEEFFSYLKFSLNDIPLNLITFNIGIFFKQWEDEKRIIIKHHKLKLKIAEKDCIDVKMDPQLLLRILDNLTTNAINYSSDGSEIEVNVEIAKDILNIGIINTIKSDVIINWDMVKTKFYRGDLSRRRGGNGSGLGLTIVNELVNHLGGDFEINESSGKVFANVKLPYKK</sequence>
<feature type="domain" description="Histidine kinase" evidence="9">
    <location>
        <begin position="143"/>
        <end position="359"/>
    </location>
</feature>
<keyword evidence="7" id="KW-0902">Two-component regulatory system</keyword>
<dbReference type="EMBL" id="CP027228">
    <property type="protein sequence ID" value="AVM48501.1"/>
    <property type="molecule type" value="Genomic_DNA"/>
</dbReference>
<evidence type="ECO:0000256" key="6">
    <source>
        <dbReference type="ARBA" id="ARBA00022777"/>
    </source>
</evidence>
<accession>A0A2S0L5E0</accession>
<dbReference type="Gene3D" id="1.10.287.130">
    <property type="match status" value="1"/>
</dbReference>
<dbReference type="RefSeq" id="WP_106057556.1">
    <property type="nucleotide sequence ID" value="NZ_CP027228.1"/>
</dbReference>
<keyword evidence="4" id="KW-0597">Phosphoprotein</keyword>
<evidence type="ECO:0000256" key="4">
    <source>
        <dbReference type="ARBA" id="ARBA00022553"/>
    </source>
</evidence>
<reference evidence="11" key="1">
    <citation type="submission" date="2018-02" db="EMBL/GenBank/DDBJ databases">
        <authorList>
            <person name="Holder M.E."/>
            <person name="Ajami N.J."/>
            <person name="Petrosino J.F."/>
        </authorList>
    </citation>
    <scope>NUCLEOTIDE SEQUENCE [LARGE SCALE GENOMIC DNA]</scope>
    <source>
        <strain evidence="11">CCUG 47132</strain>
    </source>
</reference>
<dbReference type="InterPro" id="IPR003661">
    <property type="entry name" value="HisK_dim/P_dom"/>
</dbReference>
<protein>
    <recommendedName>
        <fullName evidence="3">histidine kinase</fullName>
        <ecNumber evidence="3">2.7.13.3</ecNumber>
    </recommendedName>
</protein>
<dbReference type="AlphaFoldDB" id="A0A2S0L5E0"/>
<feature type="transmembrane region" description="Helical" evidence="8">
    <location>
        <begin position="56"/>
        <end position="76"/>
    </location>
</feature>
<dbReference type="SMART" id="SM00387">
    <property type="entry name" value="HATPase_c"/>
    <property type="match status" value="1"/>
</dbReference>
<dbReference type="SMART" id="SM00388">
    <property type="entry name" value="HisKA"/>
    <property type="match status" value="1"/>
</dbReference>